<sequence>MQPHIRFSRTFIILGFAATLAACAGPGPRPDSDLQLATGSISQAEAADARQFEPVLLNQAQNKVADARELIDREEYREAERLLEQAAVDAQLAGARSETEKARRAVEEINANIENLRRQLEMDQQ</sequence>
<name>A0A1I4REX3_9GAMM</name>
<keyword evidence="1" id="KW-0175">Coiled coil</keyword>
<keyword evidence="5" id="KW-1185">Reference proteome</keyword>
<proteinExistence type="predicted"/>
<dbReference type="OrthoDB" id="9815390at2"/>
<dbReference type="Pfam" id="PF14346">
    <property type="entry name" value="DUF4398"/>
    <property type="match status" value="1"/>
</dbReference>
<feature type="chain" id="PRO_5011481886" description="DUF4398 domain-containing protein" evidence="2">
    <location>
        <begin position="25"/>
        <end position="125"/>
    </location>
</feature>
<evidence type="ECO:0000256" key="2">
    <source>
        <dbReference type="SAM" id="SignalP"/>
    </source>
</evidence>
<dbReference type="RefSeq" id="WP_091998230.1">
    <property type="nucleotide sequence ID" value="NZ_FOUR01000001.1"/>
</dbReference>
<accession>A0A1I4REX3</accession>
<dbReference type="Gene3D" id="1.20.1270.390">
    <property type="match status" value="1"/>
</dbReference>
<organism evidence="4 5">
    <name type="scientific">Marinobacter pelagius</name>
    <dbReference type="NCBI Taxonomy" id="379482"/>
    <lineage>
        <taxon>Bacteria</taxon>
        <taxon>Pseudomonadati</taxon>
        <taxon>Pseudomonadota</taxon>
        <taxon>Gammaproteobacteria</taxon>
        <taxon>Pseudomonadales</taxon>
        <taxon>Marinobacteraceae</taxon>
        <taxon>Marinobacter</taxon>
    </lineage>
</organism>
<dbReference type="PROSITE" id="PS51257">
    <property type="entry name" value="PROKAR_LIPOPROTEIN"/>
    <property type="match status" value="1"/>
</dbReference>
<evidence type="ECO:0000256" key="1">
    <source>
        <dbReference type="SAM" id="Coils"/>
    </source>
</evidence>
<feature type="coiled-coil region" evidence="1">
    <location>
        <begin position="57"/>
        <end position="123"/>
    </location>
</feature>
<dbReference type="InterPro" id="IPR025511">
    <property type="entry name" value="DUF4398"/>
</dbReference>
<dbReference type="EMBL" id="FOUR01000001">
    <property type="protein sequence ID" value="SFM50473.1"/>
    <property type="molecule type" value="Genomic_DNA"/>
</dbReference>
<gene>
    <name evidence="4" type="ORF">SAMN04487961_0505</name>
</gene>
<keyword evidence="2" id="KW-0732">Signal</keyword>
<evidence type="ECO:0000313" key="5">
    <source>
        <dbReference type="Proteomes" id="UP000199339"/>
    </source>
</evidence>
<reference evidence="5" key="1">
    <citation type="submission" date="2016-10" db="EMBL/GenBank/DDBJ databases">
        <authorList>
            <person name="Varghese N."/>
            <person name="Submissions S."/>
        </authorList>
    </citation>
    <scope>NUCLEOTIDE SEQUENCE [LARGE SCALE GENOMIC DNA]</scope>
    <source>
        <strain evidence="5">CGMCC 1.6775</strain>
    </source>
</reference>
<evidence type="ECO:0000259" key="3">
    <source>
        <dbReference type="Pfam" id="PF14346"/>
    </source>
</evidence>
<dbReference type="AlphaFoldDB" id="A0A1I4REX3"/>
<feature type="signal peptide" evidence="2">
    <location>
        <begin position="1"/>
        <end position="24"/>
    </location>
</feature>
<protein>
    <recommendedName>
        <fullName evidence="3">DUF4398 domain-containing protein</fullName>
    </recommendedName>
</protein>
<feature type="domain" description="DUF4398" evidence="3">
    <location>
        <begin position="33"/>
        <end position="108"/>
    </location>
</feature>
<evidence type="ECO:0000313" key="4">
    <source>
        <dbReference type="EMBL" id="SFM50473.1"/>
    </source>
</evidence>
<dbReference type="Proteomes" id="UP000199339">
    <property type="component" value="Unassembled WGS sequence"/>
</dbReference>